<keyword evidence="4" id="KW-0946">Virion</keyword>
<keyword evidence="5" id="KW-1185">Reference proteome</keyword>
<dbReference type="AlphaFoldDB" id="T0D5R0"/>
<comment type="subcellular location">
    <subcellularLocation>
        <location evidence="2">Spore coat</location>
    </subcellularLocation>
</comment>
<dbReference type="KEGG" id="aaco:K1I37_16890"/>
<keyword evidence="4" id="KW-0167">Capsid protein</keyword>
<dbReference type="PANTHER" id="PTHR39183">
    <property type="entry name" value="SPORE COAT PROTEIN F-LIKE PROTEIN YHCQ"/>
    <property type="match status" value="1"/>
</dbReference>
<evidence type="ECO:0000313" key="4">
    <source>
        <dbReference type="EMBL" id="UNO48329.1"/>
    </source>
</evidence>
<dbReference type="Gene3D" id="1.20.1260.10">
    <property type="match status" value="1"/>
</dbReference>
<evidence type="ECO:0000256" key="3">
    <source>
        <dbReference type="ARBA" id="ARBA00024344"/>
    </source>
</evidence>
<dbReference type="EMBL" id="CP080467">
    <property type="protein sequence ID" value="UNO48329.1"/>
    <property type="molecule type" value="Genomic_DNA"/>
</dbReference>
<dbReference type="PANTHER" id="PTHR39183:SF1">
    <property type="entry name" value="SPORE COAT PROTEIN F-LIKE PROTEIN YHCQ"/>
    <property type="match status" value="1"/>
</dbReference>
<accession>A0A9E6ZMM4</accession>
<dbReference type="InterPro" id="IPR012851">
    <property type="entry name" value="Spore_coat_CotF-like"/>
</dbReference>
<gene>
    <name evidence="4" type="ORF">K1I37_16890</name>
</gene>
<dbReference type="Pfam" id="PF07875">
    <property type="entry name" value="Coat_F"/>
    <property type="match status" value="1"/>
</dbReference>
<organism evidence="4 5">
    <name type="scientific">Alicyclobacillus acidoterrestris (strain ATCC 49025 / DSM 3922 / CIP 106132 / NCIMB 13137 / GD3B)</name>
    <dbReference type="NCBI Taxonomy" id="1356854"/>
    <lineage>
        <taxon>Bacteria</taxon>
        <taxon>Bacillati</taxon>
        <taxon>Bacillota</taxon>
        <taxon>Bacilli</taxon>
        <taxon>Bacillales</taxon>
        <taxon>Alicyclobacillaceae</taxon>
        <taxon>Alicyclobacillus</taxon>
    </lineage>
</organism>
<evidence type="ECO:0000256" key="1">
    <source>
        <dbReference type="ARBA" id="ARBA00022969"/>
    </source>
</evidence>
<dbReference type="OrthoDB" id="2374504at2"/>
<dbReference type="Proteomes" id="UP000829401">
    <property type="component" value="Chromosome"/>
</dbReference>
<dbReference type="eggNOG" id="COG5577">
    <property type="taxonomic scope" value="Bacteria"/>
</dbReference>
<reference evidence="5" key="1">
    <citation type="journal article" date="2022" name="G3 (Bethesda)">
        <title>Unveiling the complete genome sequence of Alicyclobacillus acidoterrestris DSM 3922T, a taint-producing strain.</title>
        <authorList>
            <person name="Leonardo I.C."/>
            <person name="Barreto Crespo M.T."/>
            <person name="Gaspar F.B."/>
        </authorList>
    </citation>
    <scope>NUCLEOTIDE SEQUENCE [LARGE SCALE GENOMIC DNA]</scope>
    <source>
        <strain evidence="5">DSM 3922</strain>
    </source>
</reference>
<evidence type="ECO:0000256" key="2">
    <source>
        <dbReference type="ARBA" id="ARBA00024325"/>
    </source>
</evidence>
<keyword evidence="1" id="KW-0749">Sporulation</keyword>
<dbReference type="InterPro" id="IPR012347">
    <property type="entry name" value="Ferritin-like"/>
</dbReference>
<sequence>MPGQYAAHEMLAMSEALMTKSAHIQMLNMFAQLATDTRLKSIAQKQAQAGINHYNLGVQLIQGQEQVPTMAVQYRMDTFGEPKLGLSQMGQAGQQPGNVTAPATAASPVTDKAIATTMLNLQKFGCISWMTFGLECANPKFREYLVDGANLCDKLAYEVWSYMNHQGYYQVPEMPMNAVQQFMQNYQLTPGANQMGLQ</sequence>
<dbReference type="GO" id="GO:0030435">
    <property type="term" value="P:sporulation resulting in formation of a cellular spore"/>
    <property type="evidence" value="ECO:0007669"/>
    <property type="project" value="UniProtKB-KW"/>
</dbReference>
<proteinExistence type="inferred from homology"/>
<dbReference type="STRING" id="1356854.N007_09515"/>
<comment type="similarity">
    <text evidence="3">Belongs to the CotF family.</text>
</comment>
<evidence type="ECO:0000313" key="5">
    <source>
        <dbReference type="Proteomes" id="UP000829401"/>
    </source>
</evidence>
<accession>T0D5R0</accession>
<protein>
    <submittedName>
        <fullName evidence="4">Spore coat protein</fullName>
    </submittedName>
</protein>
<dbReference type="RefSeq" id="WP_021296963.1">
    <property type="nucleotide sequence ID" value="NZ_AURB01000141.1"/>
</dbReference>
<name>T0D5R0_ALIAG</name>